<sequence>MSRLPGRPREFDTDAAIDSALLVFRERGYHATSIKELSDATGLTAGSLYKAFGSKNGLFLAAFDRYTRTRSAALRQRTEAARSGRDKIAAVLRFYAESSHGPEGIRGCLVVASATELAVFDEATAQYIKAAMQRTEQLLLELVQEGQRDGSLSRALPTEQTARNLFALLQGYRVIGKKGLSEDEINSAVNAALSLLG</sequence>
<keyword evidence="3" id="KW-0804">Transcription</keyword>
<dbReference type="EnsemblBacteria" id="ADF63038">
    <property type="protein sequence ID" value="ADF63038"/>
    <property type="gene ID" value="ECL_03504"/>
</dbReference>
<dbReference type="SUPFAM" id="SSF48498">
    <property type="entry name" value="Tetracyclin repressor-like, C-terminal domain"/>
    <property type="match status" value="1"/>
</dbReference>
<feature type="DNA-binding region" description="H-T-H motif" evidence="4">
    <location>
        <begin position="33"/>
        <end position="52"/>
    </location>
</feature>
<organism evidence="6 7">
    <name type="scientific">Enterobacter cloacae subsp. cloacae (strain ATCC 13047 / DSM 30054 / NBRC 13535 / NCTC 10005 / WDCM 00083 / NCDC 279-56)</name>
    <dbReference type="NCBI Taxonomy" id="716541"/>
    <lineage>
        <taxon>Bacteria</taxon>
        <taxon>Pseudomonadati</taxon>
        <taxon>Pseudomonadota</taxon>
        <taxon>Gammaproteobacteria</taxon>
        <taxon>Enterobacterales</taxon>
        <taxon>Enterobacteriaceae</taxon>
        <taxon>Enterobacter</taxon>
        <taxon>Enterobacter cloacae complex</taxon>
    </lineage>
</organism>
<keyword evidence="1" id="KW-0805">Transcription regulation</keyword>
<dbReference type="RefSeq" id="WP_013097992.1">
    <property type="nucleotide sequence ID" value="NC_014121.1"/>
</dbReference>
<dbReference type="KEGG" id="enc:ECL_03504"/>
<evidence type="ECO:0000313" key="7">
    <source>
        <dbReference type="Proteomes" id="UP000002363"/>
    </source>
</evidence>
<name>A0A0H3CMF0_ENTCC</name>
<accession>A0A0H3CMF0</accession>
<dbReference type="eggNOG" id="COG1309">
    <property type="taxonomic scope" value="Bacteria"/>
</dbReference>
<evidence type="ECO:0000256" key="3">
    <source>
        <dbReference type="ARBA" id="ARBA00023163"/>
    </source>
</evidence>
<keyword evidence="7" id="KW-1185">Reference proteome</keyword>
<dbReference type="InterPro" id="IPR036271">
    <property type="entry name" value="Tet_transcr_reg_TetR-rel_C_sf"/>
</dbReference>
<dbReference type="InterPro" id="IPR023772">
    <property type="entry name" value="DNA-bd_HTH_TetR-type_CS"/>
</dbReference>
<dbReference type="EMBL" id="CP001918">
    <property type="protein sequence ID" value="ADF63038.1"/>
    <property type="molecule type" value="Genomic_DNA"/>
</dbReference>
<dbReference type="AlphaFoldDB" id="A0A0H3CMF0"/>
<evidence type="ECO:0000256" key="1">
    <source>
        <dbReference type="ARBA" id="ARBA00023015"/>
    </source>
</evidence>
<dbReference type="PANTHER" id="PTHR47506">
    <property type="entry name" value="TRANSCRIPTIONAL REGULATORY PROTEIN"/>
    <property type="match status" value="1"/>
</dbReference>
<dbReference type="STRING" id="716541.ECL_03504"/>
<evidence type="ECO:0000313" key="6">
    <source>
        <dbReference type="EMBL" id="ADF63038.1"/>
    </source>
</evidence>
<proteinExistence type="predicted"/>
<dbReference type="PRINTS" id="PR00455">
    <property type="entry name" value="HTHTETR"/>
</dbReference>
<dbReference type="HOGENOM" id="CLU_069356_28_0_6"/>
<dbReference type="PATRIC" id="fig|716541.4.peg.3666"/>
<dbReference type="OrthoDB" id="270177at2"/>
<evidence type="ECO:0000259" key="5">
    <source>
        <dbReference type="PROSITE" id="PS50977"/>
    </source>
</evidence>
<reference evidence="6 7" key="1">
    <citation type="journal article" date="2010" name="J. Bacteriol.">
        <title>Complete genome sequence of Enterobacter cloacae subsp. cloacae type strain ATCC 13047.</title>
        <authorList>
            <person name="Ren Y."/>
            <person name="Ren Y."/>
            <person name="Zhou Z."/>
            <person name="Guo X."/>
            <person name="Li Y."/>
            <person name="Feng L."/>
            <person name="Wang L."/>
        </authorList>
    </citation>
    <scope>NUCLEOTIDE SEQUENCE [LARGE SCALE GENOMIC DNA]</scope>
    <source>
        <strain evidence="7">ATCC 13047 / DSM 30054 / NBRC 13535 / NCTC 10005 / WDCM 00083 / NCDC 279-56</strain>
    </source>
</reference>
<evidence type="ECO:0000256" key="2">
    <source>
        <dbReference type="ARBA" id="ARBA00023125"/>
    </source>
</evidence>
<dbReference type="InterPro" id="IPR009057">
    <property type="entry name" value="Homeodomain-like_sf"/>
</dbReference>
<dbReference type="Pfam" id="PF00440">
    <property type="entry name" value="TetR_N"/>
    <property type="match status" value="1"/>
</dbReference>
<keyword evidence="2 4" id="KW-0238">DNA-binding</keyword>
<dbReference type="PROSITE" id="PS50977">
    <property type="entry name" value="HTH_TETR_2"/>
    <property type="match status" value="1"/>
</dbReference>
<dbReference type="Pfam" id="PF16925">
    <property type="entry name" value="TetR_C_13"/>
    <property type="match status" value="1"/>
</dbReference>
<dbReference type="GO" id="GO:0003677">
    <property type="term" value="F:DNA binding"/>
    <property type="evidence" value="ECO:0007669"/>
    <property type="project" value="UniProtKB-UniRule"/>
</dbReference>
<evidence type="ECO:0000256" key="4">
    <source>
        <dbReference type="PROSITE-ProRule" id="PRU00335"/>
    </source>
</evidence>
<dbReference type="InterPro" id="IPR011075">
    <property type="entry name" value="TetR_C"/>
</dbReference>
<dbReference type="Proteomes" id="UP000002363">
    <property type="component" value="Chromosome"/>
</dbReference>
<dbReference type="InterPro" id="IPR001647">
    <property type="entry name" value="HTH_TetR"/>
</dbReference>
<feature type="domain" description="HTH tetR-type" evidence="5">
    <location>
        <begin position="10"/>
        <end position="70"/>
    </location>
</feature>
<dbReference type="Gene3D" id="1.10.357.10">
    <property type="entry name" value="Tetracycline Repressor, domain 2"/>
    <property type="match status" value="1"/>
</dbReference>
<dbReference type="SUPFAM" id="SSF46689">
    <property type="entry name" value="Homeodomain-like"/>
    <property type="match status" value="1"/>
</dbReference>
<dbReference type="PROSITE" id="PS01081">
    <property type="entry name" value="HTH_TETR_1"/>
    <property type="match status" value="1"/>
</dbReference>
<protein>
    <submittedName>
        <fullName evidence="6">Transcriptional regulator protein</fullName>
    </submittedName>
</protein>
<dbReference type="PANTHER" id="PTHR47506:SF10">
    <property type="entry name" value="TRANSCRIPTIONAL REGULATORY PROTEIN"/>
    <property type="match status" value="1"/>
</dbReference>
<dbReference type="Gene3D" id="1.10.10.60">
    <property type="entry name" value="Homeodomain-like"/>
    <property type="match status" value="1"/>
</dbReference>
<gene>
    <name evidence="6" type="ordered locus">ECL_03504</name>
</gene>